<feature type="compositionally biased region" description="Low complexity" evidence="2">
    <location>
        <begin position="71"/>
        <end position="81"/>
    </location>
</feature>
<keyword evidence="4" id="KW-1185">Reference proteome</keyword>
<dbReference type="Pfam" id="PF00480">
    <property type="entry name" value="ROK"/>
    <property type="match status" value="1"/>
</dbReference>
<dbReference type="InterPro" id="IPR036388">
    <property type="entry name" value="WH-like_DNA-bd_sf"/>
</dbReference>
<organism evidence="3 4">
    <name type="scientific">Actinopolymorpha singaporensis</name>
    <dbReference type="NCBI Taxonomy" id="117157"/>
    <lineage>
        <taxon>Bacteria</taxon>
        <taxon>Bacillati</taxon>
        <taxon>Actinomycetota</taxon>
        <taxon>Actinomycetes</taxon>
        <taxon>Propionibacteriales</taxon>
        <taxon>Actinopolymorphaceae</taxon>
        <taxon>Actinopolymorpha</taxon>
    </lineage>
</organism>
<sequence length="481" mass="48651">MNGATRQLPGRADHAAVRRANLAVAVRALRAGGRSRAQLAADTSLTKATVSSLVTELAGRGLVHTARPTPTAADTGNSAGTAGSGGATRAGAVGRPGQPVELATGRVLAIGVELNVDYLCGVVLDLGGQERVLTRTAFDVPAGVDATADEVARLVTELADRALADTAFATANDPAVLAGVGVAAPGLVDGTRGTVRVAPNLGWRDVPLHDLLADRLAGQVLPWLPGESRPWDERLLVDNEATLATLAEFAGDAGPDERDLVLVTGGVGVGGGLVVDGRLVRGSGGFAGEVGHLAVAPDGARCGCGRTGCWETLCGLGALLDLAAPPHDPVHRHDLDLDERLDLLLDRAGNGDERTLAALEQVGRALGHGASMLVNVTNPRVLVLGGYFARLGEFLRPVVESELAARVVAPAAGGVRVTLSRLGLAAAATGAAHAVLAPVLDDPTLVPPLAGQPPATGQSPTAVQSPTSAVTEPPTLAEEIG</sequence>
<keyword evidence="3" id="KW-0418">Kinase</keyword>
<protein>
    <submittedName>
        <fullName evidence="3">Sugar kinase of the NBD/HSP70 family, may contain an N-terminal HTH domain</fullName>
    </submittedName>
</protein>
<dbReference type="GO" id="GO:0016301">
    <property type="term" value="F:kinase activity"/>
    <property type="evidence" value="ECO:0007669"/>
    <property type="project" value="UniProtKB-KW"/>
</dbReference>
<dbReference type="SUPFAM" id="SSF46785">
    <property type="entry name" value="Winged helix' DNA-binding domain"/>
    <property type="match status" value="1"/>
</dbReference>
<evidence type="ECO:0000256" key="1">
    <source>
        <dbReference type="ARBA" id="ARBA00006479"/>
    </source>
</evidence>
<name>A0A1H1UGY1_9ACTN</name>
<accession>A0A1H1UGY1</accession>
<dbReference type="InterPro" id="IPR000600">
    <property type="entry name" value="ROK"/>
</dbReference>
<comment type="similarity">
    <text evidence="1">Belongs to the ROK (NagC/XylR) family.</text>
</comment>
<dbReference type="AlphaFoldDB" id="A0A1H1UGY1"/>
<proteinExistence type="inferred from homology"/>
<dbReference type="EMBL" id="LT629732">
    <property type="protein sequence ID" value="SDS71698.1"/>
    <property type="molecule type" value="Genomic_DNA"/>
</dbReference>
<reference evidence="3 4" key="1">
    <citation type="submission" date="2016-10" db="EMBL/GenBank/DDBJ databases">
        <authorList>
            <person name="de Groot N.N."/>
        </authorList>
    </citation>
    <scope>NUCLEOTIDE SEQUENCE [LARGE SCALE GENOMIC DNA]</scope>
    <source>
        <strain evidence="3 4">DSM 22024</strain>
    </source>
</reference>
<keyword evidence="3" id="KW-0808">Transferase</keyword>
<dbReference type="PANTHER" id="PTHR18964">
    <property type="entry name" value="ROK (REPRESSOR, ORF, KINASE) FAMILY"/>
    <property type="match status" value="1"/>
</dbReference>
<dbReference type="Gene3D" id="3.30.420.40">
    <property type="match status" value="2"/>
</dbReference>
<dbReference type="Proteomes" id="UP000198983">
    <property type="component" value="Chromosome I"/>
</dbReference>
<evidence type="ECO:0000256" key="2">
    <source>
        <dbReference type="SAM" id="MobiDB-lite"/>
    </source>
</evidence>
<feature type="region of interest" description="Disordered" evidence="2">
    <location>
        <begin position="447"/>
        <end position="481"/>
    </location>
</feature>
<dbReference type="SUPFAM" id="SSF53067">
    <property type="entry name" value="Actin-like ATPase domain"/>
    <property type="match status" value="1"/>
</dbReference>
<gene>
    <name evidence="3" type="ORF">SAMN04489717_3625</name>
</gene>
<feature type="region of interest" description="Disordered" evidence="2">
    <location>
        <begin position="65"/>
        <end position="95"/>
    </location>
</feature>
<evidence type="ECO:0000313" key="4">
    <source>
        <dbReference type="Proteomes" id="UP000198983"/>
    </source>
</evidence>
<dbReference type="STRING" id="117157.SAMN04489717_3625"/>
<evidence type="ECO:0000313" key="3">
    <source>
        <dbReference type="EMBL" id="SDS71698.1"/>
    </source>
</evidence>
<feature type="compositionally biased region" description="Polar residues" evidence="2">
    <location>
        <begin position="455"/>
        <end position="470"/>
    </location>
</feature>
<dbReference type="PANTHER" id="PTHR18964:SF149">
    <property type="entry name" value="BIFUNCTIONAL UDP-N-ACETYLGLUCOSAMINE 2-EPIMERASE_N-ACETYLMANNOSAMINE KINASE"/>
    <property type="match status" value="1"/>
</dbReference>
<dbReference type="InterPro" id="IPR036390">
    <property type="entry name" value="WH_DNA-bd_sf"/>
</dbReference>
<dbReference type="RefSeq" id="WP_197681481.1">
    <property type="nucleotide sequence ID" value="NZ_LT629732.1"/>
</dbReference>
<dbReference type="Gene3D" id="1.10.10.10">
    <property type="entry name" value="Winged helix-like DNA-binding domain superfamily/Winged helix DNA-binding domain"/>
    <property type="match status" value="1"/>
</dbReference>
<dbReference type="InterPro" id="IPR043129">
    <property type="entry name" value="ATPase_NBD"/>
</dbReference>